<proteinExistence type="predicted"/>
<dbReference type="Proteomes" id="UP001143474">
    <property type="component" value="Unassembled WGS sequence"/>
</dbReference>
<name>A0A9W6I8D0_9ACTN</name>
<accession>A0A9W6I8D0</accession>
<gene>
    <name evidence="1" type="ORF">GCM10017600_66770</name>
</gene>
<organism evidence="1 2">
    <name type="scientific">Streptosporangium carneum</name>
    <dbReference type="NCBI Taxonomy" id="47481"/>
    <lineage>
        <taxon>Bacteria</taxon>
        <taxon>Bacillati</taxon>
        <taxon>Actinomycetota</taxon>
        <taxon>Actinomycetes</taxon>
        <taxon>Streptosporangiales</taxon>
        <taxon>Streptosporangiaceae</taxon>
        <taxon>Streptosporangium</taxon>
    </lineage>
</organism>
<keyword evidence="2" id="KW-1185">Reference proteome</keyword>
<comment type="caution">
    <text evidence="1">The sequence shown here is derived from an EMBL/GenBank/DDBJ whole genome shotgun (WGS) entry which is preliminary data.</text>
</comment>
<dbReference type="AlphaFoldDB" id="A0A9W6I8D0"/>
<reference evidence="1" key="2">
    <citation type="submission" date="2023-01" db="EMBL/GenBank/DDBJ databases">
        <authorList>
            <person name="Sun Q."/>
            <person name="Evtushenko L."/>
        </authorList>
    </citation>
    <scope>NUCLEOTIDE SEQUENCE</scope>
    <source>
        <strain evidence="1">VKM Ac-2007</strain>
    </source>
</reference>
<evidence type="ECO:0000313" key="1">
    <source>
        <dbReference type="EMBL" id="GLK13266.1"/>
    </source>
</evidence>
<reference evidence="1" key="1">
    <citation type="journal article" date="2014" name="Int. J. Syst. Evol. Microbiol.">
        <title>Complete genome sequence of Corynebacterium casei LMG S-19264T (=DSM 44701T), isolated from a smear-ripened cheese.</title>
        <authorList>
            <consortium name="US DOE Joint Genome Institute (JGI-PGF)"/>
            <person name="Walter F."/>
            <person name="Albersmeier A."/>
            <person name="Kalinowski J."/>
            <person name="Ruckert C."/>
        </authorList>
    </citation>
    <scope>NUCLEOTIDE SEQUENCE</scope>
    <source>
        <strain evidence="1">VKM Ac-2007</strain>
    </source>
</reference>
<dbReference type="EMBL" id="BSEV01000021">
    <property type="protein sequence ID" value="GLK13266.1"/>
    <property type="molecule type" value="Genomic_DNA"/>
</dbReference>
<protein>
    <recommendedName>
        <fullName evidence="3">DUF1998 domain-containing protein</fullName>
    </recommendedName>
</protein>
<evidence type="ECO:0008006" key="3">
    <source>
        <dbReference type="Google" id="ProtNLM"/>
    </source>
</evidence>
<sequence>MLRIAQALDGVVEAAHARVSACDCGEETSCYGCLRSFRNQAHHDDLSRASAFGVLGPLTAAGGLATSRP</sequence>
<dbReference type="RefSeq" id="WP_271221554.1">
    <property type="nucleotide sequence ID" value="NZ_BSEV01000021.1"/>
</dbReference>
<evidence type="ECO:0000313" key="2">
    <source>
        <dbReference type="Proteomes" id="UP001143474"/>
    </source>
</evidence>